<dbReference type="EMBL" id="SMJZ01000444">
    <property type="protein sequence ID" value="TDB92422.1"/>
    <property type="molecule type" value="Genomic_DNA"/>
</dbReference>
<sequence>MPAPITVADLNPHDPRIVRQIETYFRSNNVAGGKFNHYKPAAVLMREQNTVMPNISSATLARAEQLFSRINDLLT</sequence>
<comment type="caution">
    <text evidence="1">The sequence shown here is derived from an EMBL/GenBank/DDBJ whole genome shotgun (WGS) entry which is preliminary data.</text>
</comment>
<reference evidence="1 2" key="1">
    <citation type="submission" date="2019-02" db="EMBL/GenBank/DDBJ databases">
        <title>Draft genome sequences of novel Actinobacteria.</title>
        <authorList>
            <person name="Sahin N."/>
            <person name="Ay H."/>
            <person name="Saygin H."/>
        </authorList>
    </citation>
    <scope>NUCLEOTIDE SEQUENCE [LARGE SCALE GENOMIC DNA]</scope>
    <source>
        <strain evidence="1 2">KC201</strain>
    </source>
</reference>
<accession>A0A4R4MEP5</accession>
<dbReference type="AlphaFoldDB" id="A0A4R4MEP5"/>
<dbReference type="OrthoDB" id="3322489at2"/>
<gene>
    <name evidence="1" type="ORF">E1267_43855</name>
</gene>
<evidence type="ECO:0000313" key="1">
    <source>
        <dbReference type="EMBL" id="TDB92422.1"/>
    </source>
</evidence>
<dbReference type="Proteomes" id="UP000295157">
    <property type="component" value="Unassembled WGS sequence"/>
</dbReference>
<name>A0A4R4MEP5_9ACTN</name>
<dbReference type="RefSeq" id="WP_132342242.1">
    <property type="nucleotide sequence ID" value="NZ_SMJZ01000444.1"/>
</dbReference>
<evidence type="ECO:0000313" key="2">
    <source>
        <dbReference type="Proteomes" id="UP000295157"/>
    </source>
</evidence>
<protein>
    <submittedName>
        <fullName evidence="1">Uncharacterized protein</fullName>
    </submittedName>
</protein>
<proteinExistence type="predicted"/>
<keyword evidence="2" id="KW-1185">Reference proteome</keyword>
<organism evidence="1 2">
    <name type="scientific">Nonomuraea longispora</name>
    <dbReference type="NCBI Taxonomy" id="1848320"/>
    <lineage>
        <taxon>Bacteria</taxon>
        <taxon>Bacillati</taxon>
        <taxon>Actinomycetota</taxon>
        <taxon>Actinomycetes</taxon>
        <taxon>Streptosporangiales</taxon>
        <taxon>Streptosporangiaceae</taxon>
        <taxon>Nonomuraea</taxon>
    </lineage>
</organism>